<keyword evidence="4" id="KW-0677">Repeat</keyword>
<dbReference type="PROSITE" id="PS52053">
    <property type="entry name" value="NEL"/>
    <property type="match status" value="1"/>
</dbReference>
<dbReference type="Pfam" id="PF20178">
    <property type="entry name" value="ToxA_N"/>
    <property type="match status" value="2"/>
</dbReference>
<evidence type="ECO:0000256" key="7">
    <source>
        <dbReference type="SAM" id="MobiDB-lite"/>
    </source>
</evidence>
<comment type="PTM">
    <text evidence="6">Ubiquitinated in the presence of host E1 ubiquitin-activating enzyme, E2 ubiquitin-conjugating enzyme and ubiquitin.</text>
</comment>
<evidence type="ECO:0000313" key="10">
    <source>
        <dbReference type="Proteomes" id="UP000218595"/>
    </source>
</evidence>
<dbReference type="InterPro" id="IPR050216">
    <property type="entry name" value="LRR_domain-containing"/>
</dbReference>
<dbReference type="Gene3D" id="3.80.10.10">
    <property type="entry name" value="Ribonuclease Inhibitor"/>
    <property type="match status" value="1"/>
</dbReference>
<evidence type="ECO:0000256" key="5">
    <source>
        <dbReference type="ARBA" id="ARBA00023026"/>
    </source>
</evidence>
<comment type="similarity">
    <text evidence="6">Belongs to the LRR-containing bacterial E3 ligase family.</text>
</comment>
<gene>
    <name evidence="9" type="ORF">LAB08_R05400</name>
</gene>
<dbReference type="Pfam" id="PF14496">
    <property type="entry name" value="NEL"/>
    <property type="match status" value="1"/>
</dbReference>
<comment type="catalytic activity">
    <reaction evidence="1">
        <text>S-ubiquitinyl-[E2 ubiquitin-conjugating enzyme]-L-cysteine + [acceptor protein]-L-lysine = [E2 ubiquitin-conjugating enzyme]-L-cysteine + N(6)-ubiquitinyl-[acceptor protein]-L-lysine.</text>
        <dbReference type="EC" id="2.3.2.27"/>
    </reaction>
</comment>
<dbReference type="InterPro" id="IPR046673">
    <property type="entry name" value="ToxA_N"/>
</dbReference>
<proteinExistence type="inferred from homology"/>
<evidence type="ECO:0000259" key="8">
    <source>
        <dbReference type="PROSITE" id="PS52053"/>
    </source>
</evidence>
<dbReference type="InterPro" id="IPR032675">
    <property type="entry name" value="LRR_dom_sf"/>
</dbReference>
<keyword evidence="6" id="KW-0964">Secreted</keyword>
<keyword evidence="5" id="KW-0843">Virulence</keyword>
<feature type="active site" description="Glycyl thioester intermediate" evidence="6">
    <location>
        <position position="1379"/>
    </location>
</feature>
<sequence>MADLQGSTSTTALPVPAVNKSIHAHRVASVIPNAIRQASNATLESMLNLNPAMPDWYMNTREVNRQHLKALIDERWRVQGELDEVLDNLQHEIEVFAKPLLTNALKENFNIGEKTEDLSLQLYVPDNLVFGIDTGVSRVRRSSLLAAALHNFEEAETLAGAFRSGSGVYKNDAQGVPVCVSVITPDKFASVCRKLDIGGQYQTYLKARLAPSNIKQRLALQERSVVSEKAAFKLSAFIARLKGEVSARAYARLREVVDGQSGITLNRRPLHNHRLSLMGFRLTGVVLFSAVSEPSIVKEAIDGLTPDTLKFWIDWSRRIPVLPGQQYEQFKYLQAFFANGPEGVKEEWLRNDDIYQQSRLSGPLIAYIPDDPDHPLREYASLADFMKTLIGQLRDPQYQAFFSRFVAQKDKGRFFARVNERLKTIRWQQREPLDMGPWWRETAIENPNAEPVTNLIEGGLWITLFRERRDKALADARQIAVPTNDEDAATRWKRLTSYLDIGWNVFSFAAMLVPGVGEVVLGIMAAQMLAELVEGLEDWSKGDREEASAHINGVLINFAQLALMGAGHVLPKGTVVPVKVSPFVENLKPVQFEGKERLWNPDLTPYRHSITLPEASQANDLGLYSHESGQVLRLDDQHHVVAQDPETGRYRLQHPTRPETYQPALEHNGAGSWKTELDQPLEWDRIRLLRRLGPLAQGLSDESLEQVMTVSGVPENALRRLHVEHEVPPAMLVDTLKRFKLWTETGDVSRFETLYRQGNASADPRANQLIGEYSQLPASVAEDLVLNAEPEDMRHLTEKQSLPLRLREQTEKALARVRSSRAYEGLYFERLATHDTRRLELASVAALPGWSDNVRIEIRLYSFSGELQASIGPENAPVRKVLVCDERGRYEARDEQDQHLHGTDDFYASVLHALPDSERKALGYDIYEGGRLRQAIQRSPLSHGQFESMLDKHSIRKPFYDPQLMRLRGGMQGYRQRVEESMLHRQLSSLYPGFTEEQVATLLTEFGETAEQRVTELQEQFNELNYKFRVWMDTPSLASRMSPVGMAQLRSKELIYKAIRQCWQRTGPVGVDVPGIVSPQMLRLDGLPMHLLGSMPKLEASFDHVTSLSLRNCNMLSSQAAFLEPFRRVRYLDLGQNLMNRLPPVIGDMRYLEDVILNGNNIELTRQAVAQLRGFIRLRSLGLRGNPLRLLPDISRMPELQVLILENTGIDSWPTGLFAQARPRNLYLDMRNNPISRIPEVAPGSFRAELLARTLLSREPQWLSPENLERLRFYTESVGLDPERPYPPRGTVDSTAWAEGMTEQQWQARQPIWDEVEDEFNSVSFFDEIRRLTQSADFRAGGRYREELTARVWRMLEAMAQDSELRTTLFAEAVARTQCVDGATQLFNVLGMKVLVHEAYGLANPGLIEAELVELAKGKSRLDEIERIAEHHIAERVSNGEQMRRLDADGEVTGTIDVVEVHLAFTTELAKPESENGLDLPWQARTMQFRGIAGVTPTMIEEARLRVLALEEGNLLRDSIAEQPFWKSYLEGVNRVRFRQFDRQMDALYEFKTALDERDTGSDLSPEDKDHLKTQIRTLAFELGKPESDFAPGRVMTDDEFTEQYTAIKNERDALLKQLTQQAMDRAKLQRRELPFHIQSS</sequence>
<evidence type="ECO:0000313" key="9">
    <source>
        <dbReference type="EMBL" id="BCX65933.1"/>
    </source>
</evidence>
<dbReference type="RefSeq" id="WP_096513648.1">
    <property type="nucleotide sequence ID" value="NZ_AP017423.2"/>
</dbReference>
<dbReference type="Proteomes" id="UP000218595">
    <property type="component" value="Chromosome"/>
</dbReference>
<accession>A0ABM7RK90</accession>
<evidence type="ECO:0000256" key="3">
    <source>
        <dbReference type="ARBA" id="ARBA00022614"/>
    </source>
</evidence>
<dbReference type="PANTHER" id="PTHR48051:SF45">
    <property type="entry name" value="LEUCINE-RICH REPEAT PROTEIN SHOC-2-LIKE"/>
    <property type="match status" value="1"/>
</dbReference>
<feature type="region of interest" description="Disordered" evidence="7">
    <location>
        <begin position="646"/>
        <end position="671"/>
    </location>
</feature>
<evidence type="ECO:0000256" key="6">
    <source>
        <dbReference type="PROSITE-ProRule" id="PRU01398"/>
    </source>
</evidence>
<dbReference type="EC" id="2.3.2.27" evidence="2"/>
<feature type="domain" description="NEL" evidence="8">
    <location>
        <begin position="1289"/>
        <end position="1641"/>
    </location>
</feature>
<keyword evidence="6" id="KW-0808">Transferase</keyword>
<keyword evidence="6" id="KW-0832">Ubl conjugation</keyword>
<evidence type="ECO:0000256" key="4">
    <source>
        <dbReference type="ARBA" id="ARBA00022737"/>
    </source>
</evidence>
<evidence type="ECO:0000256" key="1">
    <source>
        <dbReference type="ARBA" id="ARBA00000900"/>
    </source>
</evidence>
<keyword evidence="6" id="KW-0833">Ubl conjugation pathway</keyword>
<name>A0ABM7RK90_9PSED</name>
<dbReference type="InterPro" id="IPR029487">
    <property type="entry name" value="NEL_dom"/>
</dbReference>
<protein>
    <recommendedName>
        <fullName evidence="2">RING-type E3 ubiquitin transferase</fullName>
        <ecNumber evidence="2">2.3.2.27</ecNumber>
    </recommendedName>
</protein>
<reference evidence="9 10" key="1">
    <citation type="submission" date="2016-04" db="EMBL/GenBank/DDBJ databases">
        <title>Complete genome sequence of Pseudomonas sp. LAB-08 isolated from TCE contaminated aquifer soil.</title>
        <authorList>
            <person name="Dohra H."/>
            <person name="Suzuki K."/>
            <person name="Fatma A."/>
            <person name="Inuzuka Y."/>
            <person name="Honjo M."/>
            <person name="Tashiro Y."/>
            <person name="Futamata H."/>
        </authorList>
    </citation>
    <scope>NUCLEOTIDE SEQUENCE [LARGE SCALE GENOMIC DNA]</scope>
    <source>
        <strain evidence="9 10">LAB-08</strain>
    </source>
</reference>
<organism evidence="9 10">
    <name type="scientific">Pseudomonas izuensis</name>
    <dbReference type="NCBI Taxonomy" id="2684212"/>
    <lineage>
        <taxon>Bacteria</taxon>
        <taxon>Pseudomonadati</taxon>
        <taxon>Pseudomonadota</taxon>
        <taxon>Gammaproteobacteria</taxon>
        <taxon>Pseudomonadales</taxon>
        <taxon>Pseudomonadaceae</taxon>
        <taxon>Pseudomonas</taxon>
    </lineage>
</organism>
<dbReference type="PANTHER" id="PTHR48051">
    <property type="match status" value="1"/>
</dbReference>
<dbReference type="Gene3D" id="1.20.58.360">
    <property type="entry name" value="Shigella T3SS effector IpaH defines"/>
    <property type="match status" value="1"/>
</dbReference>
<evidence type="ECO:0000256" key="2">
    <source>
        <dbReference type="ARBA" id="ARBA00012483"/>
    </source>
</evidence>
<keyword evidence="6" id="KW-1035">Host cytoplasm</keyword>
<dbReference type="EMBL" id="AP017423">
    <property type="protein sequence ID" value="BCX65933.1"/>
    <property type="molecule type" value="Genomic_DNA"/>
</dbReference>
<dbReference type="SUPFAM" id="SSF52058">
    <property type="entry name" value="L domain-like"/>
    <property type="match status" value="1"/>
</dbReference>
<keyword evidence="3" id="KW-0433">Leucine-rich repeat</keyword>
<keyword evidence="10" id="KW-1185">Reference proteome</keyword>